<keyword evidence="2" id="KW-1185">Reference proteome</keyword>
<dbReference type="EC" id="2.4.-.-" evidence="1"/>
<name>A0AAU0MHU5_9MICO</name>
<evidence type="ECO:0000313" key="2">
    <source>
        <dbReference type="Proteomes" id="UP001329313"/>
    </source>
</evidence>
<dbReference type="KEGG" id="mliy:RYJ27_00820"/>
<dbReference type="RefSeq" id="WP_330170917.1">
    <property type="nucleotide sequence ID" value="NZ_CP137080.1"/>
</dbReference>
<keyword evidence="1" id="KW-0328">Glycosyltransferase</keyword>
<gene>
    <name evidence="1" type="ORF">RYJ27_00820</name>
</gene>
<proteinExistence type="predicted"/>
<dbReference type="Gene3D" id="3.40.50.2000">
    <property type="entry name" value="Glycogen Phosphorylase B"/>
    <property type="match status" value="2"/>
</dbReference>
<dbReference type="SUPFAM" id="SSF53756">
    <property type="entry name" value="UDP-Glycosyltransferase/glycogen phosphorylase"/>
    <property type="match status" value="1"/>
</dbReference>
<evidence type="ECO:0000313" key="1">
    <source>
        <dbReference type="EMBL" id="WOQ69823.1"/>
    </source>
</evidence>
<sequence>MGEKKGMSRRAVTVMQSFGAPRPTSNPYVHLLDRALARTDGIDHLRFDRRRALFGRYDALHFHWPETLFGGGNRIKAAARTLYATALVARLSLGRIAVIRTVHNLELPRDVTAWQRRLLVRIDRVADHRIVLNENTPVPPGAASTLVPHGHFGEWFRDAPAPAPQPRTLGFVGLVRRYKGVEELLAAFAETAPTHPDWSLRVSGNPTSGALGEEVRARAATDQRVSTDLRFLSEDDFASAVRSCSAVVLPYRHMHNSGAVLAALSLGRPVLVPDNAVNRSLRDEVGHAWVHLYREDISADALRALMAAVGDGPPAGSPTLDARDWSAAGLRHRTAYRLAVRARRSRGRG</sequence>
<dbReference type="Pfam" id="PF13692">
    <property type="entry name" value="Glyco_trans_1_4"/>
    <property type="match status" value="1"/>
</dbReference>
<protein>
    <submittedName>
        <fullName evidence="1">Glycosyltransferase</fullName>
        <ecNumber evidence="1">2.4.-.-</ecNumber>
    </submittedName>
</protein>
<reference evidence="1 2" key="1">
    <citation type="submission" date="2023-10" db="EMBL/GenBank/DDBJ databases">
        <title>Y20.</title>
        <authorList>
            <person name="Zhang G."/>
            <person name="Ding Y."/>
        </authorList>
    </citation>
    <scope>NUCLEOTIDE SEQUENCE [LARGE SCALE GENOMIC DNA]</scope>
    <source>
        <strain evidence="1 2">Y20</strain>
    </source>
</reference>
<dbReference type="EMBL" id="CP137080">
    <property type="protein sequence ID" value="WOQ69823.1"/>
    <property type="molecule type" value="Genomic_DNA"/>
</dbReference>
<organism evidence="1 2">
    <name type="scientific">Microbacterium limosum</name>
    <dbReference type="NCBI Taxonomy" id="3079935"/>
    <lineage>
        <taxon>Bacteria</taxon>
        <taxon>Bacillati</taxon>
        <taxon>Actinomycetota</taxon>
        <taxon>Actinomycetes</taxon>
        <taxon>Micrococcales</taxon>
        <taxon>Microbacteriaceae</taxon>
        <taxon>Microbacterium</taxon>
    </lineage>
</organism>
<dbReference type="Proteomes" id="UP001329313">
    <property type="component" value="Chromosome"/>
</dbReference>
<dbReference type="GO" id="GO:0016757">
    <property type="term" value="F:glycosyltransferase activity"/>
    <property type="evidence" value="ECO:0007669"/>
    <property type="project" value="UniProtKB-KW"/>
</dbReference>
<keyword evidence="1" id="KW-0808">Transferase</keyword>
<accession>A0AAU0MHU5</accession>
<dbReference type="AlphaFoldDB" id="A0AAU0MHU5"/>